<dbReference type="AlphaFoldDB" id="T0ZM43"/>
<comment type="caution">
    <text evidence="1">The sequence shown here is derived from an EMBL/GenBank/DDBJ whole genome shotgun (WGS) entry which is preliminary data.</text>
</comment>
<dbReference type="Gene3D" id="1.10.287.2170">
    <property type="match status" value="1"/>
</dbReference>
<proteinExistence type="predicted"/>
<dbReference type="EMBL" id="AUZX01010029">
    <property type="protein sequence ID" value="EQD49411.1"/>
    <property type="molecule type" value="Genomic_DNA"/>
</dbReference>
<sequence length="49" mass="5454">RLIVVDAGETRDDGVQDRIDVLISMCARLYGRRSARHRADKALQAVSEA</sequence>
<feature type="non-terminal residue" evidence="1">
    <location>
        <position position="1"/>
    </location>
</feature>
<gene>
    <name evidence="1" type="ORF">B1A_13688</name>
</gene>
<name>T0ZM43_9ZZZZ</name>
<reference evidence="1" key="2">
    <citation type="journal article" date="2014" name="ISME J.">
        <title>Microbial stratification in low pH oxic and suboxic macroscopic growths along an acid mine drainage.</title>
        <authorList>
            <person name="Mendez-Garcia C."/>
            <person name="Mesa V."/>
            <person name="Sprenger R.R."/>
            <person name="Richter M."/>
            <person name="Diez M.S."/>
            <person name="Solano J."/>
            <person name="Bargiela R."/>
            <person name="Golyshina O.V."/>
            <person name="Manteca A."/>
            <person name="Ramos J.L."/>
            <person name="Gallego J.R."/>
            <person name="Llorente I."/>
            <person name="Martins Dos Santos V.A."/>
            <person name="Jensen O.N."/>
            <person name="Pelaez A.I."/>
            <person name="Sanchez J."/>
            <person name="Ferrer M."/>
        </authorList>
    </citation>
    <scope>NUCLEOTIDE SEQUENCE</scope>
</reference>
<protein>
    <submittedName>
        <fullName evidence="1">Resolvase</fullName>
    </submittedName>
</protein>
<evidence type="ECO:0000313" key="1">
    <source>
        <dbReference type="EMBL" id="EQD49411.1"/>
    </source>
</evidence>
<reference evidence="1" key="1">
    <citation type="submission" date="2013-08" db="EMBL/GenBank/DDBJ databases">
        <authorList>
            <person name="Mendez C."/>
            <person name="Richter M."/>
            <person name="Ferrer M."/>
            <person name="Sanchez J."/>
        </authorList>
    </citation>
    <scope>NUCLEOTIDE SEQUENCE</scope>
</reference>
<accession>T0ZM43</accession>
<organism evidence="1">
    <name type="scientific">mine drainage metagenome</name>
    <dbReference type="NCBI Taxonomy" id="410659"/>
    <lineage>
        <taxon>unclassified sequences</taxon>
        <taxon>metagenomes</taxon>
        <taxon>ecological metagenomes</taxon>
    </lineage>
</organism>